<reference evidence="8 9" key="2">
    <citation type="submission" date="2018-11" db="EMBL/GenBank/DDBJ databases">
        <authorList>
            <consortium name="Pathogen Informatics"/>
        </authorList>
    </citation>
    <scope>NUCLEOTIDE SEQUENCE [LARGE SCALE GENOMIC DNA]</scope>
</reference>
<sequence>MDGEVLVTVPSSGPAVKAKFEGTRGMIFGLELFDGKLFSIADDRCLCVWDAGILESVFTSVSSPRVISKLDGQFGHSARPYSICHDDSGNIYTAGDDEVICVWNVQNDVLKMVYQKDVRMGSIRALRVTGNQLYISCGSGALVSVPVDELIDDFNVSCTSLLNTHFENKPVNQIRSIGDDIYILGSSGVLALCRHDGHGSLEIVSARIACPHLRGFTPCSFSPHNDYIYGFHARNFHVIDFRSGAKLCTVPCGGIHRQWYFSLLPNYDVLQKNQARVDLWEEKLSLFNGLSPTCIKSASLPHSAGHFVVVGGEKGSLVVWHIAPSALVNKKPHYVRSVEYHRDECSARVMDLDIIQISSISYLTMVSFADGKIECLNLNLDEQIGVTIEESKDYEVLSSPNYSIFTKEQIERCGLSALAYLEAEEGSGWLAVGSESGAVTILSVHETTLKKIATLTYHSATVTDVAIRLESSKLLVSSVALDCRFSSFYVDLATMQVTFLRAVPLGVRDPSSLLLTSAGAIAVGNGMELV</sequence>
<dbReference type="AlphaFoldDB" id="A0A0N4YWE5"/>
<dbReference type="Proteomes" id="UP000271162">
    <property type="component" value="Unassembled WGS sequence"/>
</dbReference>
<dbReference type="InterPro" id="IPR001680">
    <property type="entry name" value="WD40_rpt"/>
</dbReference>
<evidence type="ECO:0000256" key="7">
    <source>
        <dbReference type="ARBA" id="ARBA00040154"/>
    </source>
</evidence>
<evidence type="ECO:0000256" key="1">
    <source>
        <dbReference type="ARBA" id="ARBA00004496"/>
    </source>
</evidence>
<dbReference type="SUPFAM" id="SSF50998">
    <property type="entry name" value="Quinoprotein alcohol dehydrogenase-like"/>
    <property type="match status" value="1"/>
</dbReference>
<evidence type="ECO:0000256" key="3">
    <source>
        <dbReference type="ARBA" id="ARBA00022574"/>
    </source>
</evidence>
<dbReference type="OMA" id="WHIAPSA"/>
<gene>
    <name evidence="8" type="ORF">NBR_LOCUS21568</name>
</gene>
<dbReference type="Gene3D" id="2.130.10.10">
    <property type="entry name" value="YVTN repeat-like/Quinoprotein amine dehydrogenase"/>
    <property type="match status" value="2"/>
</dbReference>
<dbReference type="InterPro" id="IPR051973">
    <property type="entry name" value="tRNA_Anticodon_Mtase-Reg"/>
</dbReference>
<evidence type="ECO:0000256" key="4">
    <source>
        <dbReference type="ARBA" id="ARBA00022694"/>
    </source>
</evidence>
<keyword evidence="9" id="KW-1185">Reference proteome</keyword>
<accession>A0A0N4YWE5</accession>
<evidence type="ECO:0000256" key="6">
    <source>
        <dbReference type="ARBA" id="ARBA00038255"/>
    </source>
</evidence>
<keyword evidence="3" id="KW-0853">WD repeat</keyword>
<dbReference type="PANTHER" id="PTHR14344">
    <property type="entry name" value="WD REPEAT PROTEIN"/>
    <property type="match status" value="1"/>
</dbReference>
<evidence type="ECO:0000313" key="10">
    <source>
        <dbReference type="WBParaSite" id="NBR_0002156701-mRNA-1"/>
    </source>
</evidence>
<comment type="similarity">
    <text evidence="6">Belongs to the WD repeat WDR6 family.</text>
</comment>
<evidence type="ECO:0000256" key="2">
    <source>
        <dbReference type="ARBA" id="ARBA00022490"/>
    </source>
</evidence>
<dbReference type="WBParaSite" id="NBR_0002156701-mRNA-1">
    <property type="protein sequence ID" value="NBR_0002156701-mRNA-1"/>
    <property type="gene ID" value="NBR_0002156701"/>
</dbReference>
<dbReference type="InterPro" id="IPR011047">
    <property type="entry name" value="Quinoprotein_ADH-like_sf"/>
</dbReference>
<dbReference type="InterPro" id="IPR015943">
    <property type="entry name" value="WD40/YVTN_repeat-like_dom_sf"/>
</dbReference>
<dbReference type="GO" id="GO:0030488">
    <property type="term" value="P:tRNA methylation"/>
    <property type="evidence" value="ECO:0007669"/>
    <property type="project" value="TreeGrafter"/>
</dbReference>
<dbReference type="EMBL" id="UYSL01026531">
    <property type="protein sequence ID" value="VDL85580.1"/>
    <property type="molecule type" value="Genomic_DNA"/>
</dbReference>
<keyword evidence="4" id="KW-0819">tRNA processing</keyword>
<evidence type="ECO:0000313" key="8">
    <source>
        <dbReference type="EMBL" id="VDL85580.1"/>
    </source>
</evidence>
<protein>
    <recommendedName>
        <fullName evidence="7">tRNA (34-2'-O)-methyltransferase regulator WDR6</fullName>
    </recommendedName>
</protein>
<keyword evidence="2" id="KW-0963">Cytoplasm</keyword>
<organism evidence="10">
    <name type="scientific">Nippostrongylus brasiliensis</name>
    <name type="common">Rat hookworm</name>
    <dbReference type="NCBI Taxonomy" id="27835"/>
    <lineage>
        <taxon>Eukaryota</taxon>
        <taxon>Metazoa</taxon>
        <taxon>Ecdysozoa</taxon>
        <taxon>Nematoda</taxon>
        <taxon>Chromadorea</taxon>
        <taxon>Rhabditida</taxon>
        <taxon>Rhabditina</taxon>
        <taxon>Rhabditomorpha</taxon>
        <taxon>Strongyloidea</taxon>
        <taxon>Heligmosomidae</taxon>
        <taxon>Nippostrongylus</taxon>
    </lineage>
</organism>
<evidence type="ECO:0000313" key="9">
    <source>
        <dbReference type="Proteomes" id="UP000271162"/>
    </source>
</evidence>
<comment type="subcellular location">
    <subcellularLocation>
        <location evidence="1">Cytoplasm</location>
    </subcellularLocation>
</comment>
<proteinExistence type="inferred from homology"/>
<dbReference type="STRING" id="27835.A0A0N4YWE5"/>
<dbReference type="PANTHER" id="PTHR14344:SF3">
    <property type="entry name" value="WD REPEAT-CONTAINING PROTEIN 6"/>
    <property type="match status" value="1"/>
</dbReference>
<dbReference type="GO" id="GO:0005737">
    <property type="term" value="C:cytoplasm"/>
    <property type="evidence" value="ECO:0007669"/>
    <property type="project" value="UniProtKB-SubCell"/>
</dbReference>
<dbReference type="SMART" id="SM00320">
    <property type="entry name" value="WD40"/>
    <property type="match status" value="4"/>
</dbReference>
<evidence type="ECO:0000256" key="5">
    <source>
        <dbReference type="ARBA" id="ARBA00022737"/>
    </source>
</evidence>
<keyword evidence="5" id="KW-0677">Repeat</keyword>
<name>A0A0N4YWE5_NIPBR</name>
<reference evidence="10" key="1">
    <citation type="submission" date="2017-02" db="UniProtKB">
        <authorList>
            <consortium name="WormBaseParasite"/>
        </authorList>
    </citation>
    <scope>IDENTIFICATION</scope>
</reference>